<name>A0A9P9E4Q6_9PLEO</name>
<dbReference type="InterPro" id="IPR004837">
    <property type="entry name" value="NaCa_Exmemb"/>
</dbReference>
<dbReference type="GO" id="GO:0006874">
    <property type="term" value="P:intracellular calcium ion homeostasis"/>
    <property type="evidence" value="ECO:0007669"/>
    <property type="project" value="TreeGrafter"/>
</dbReference>
<comment type="caution">
    <text evidence="10">The sequence shown here is derived from an EMBL/GenBank/DDBJ whole genome shotgun (WGS) entry which is preliminary data.</text>
</comment>
<feature type="transmembrane region" description="Helical" evidence="8">
    <location>
        <begin position="124"/>
        <end position="144"/>
    </location>
</feature>
<evidence type="ECO:0000256" key="1">
    <source>
        <dbReference type="ARBA" id="ARBA00004127"/>
    </source>
</evidence>
<reference evidence="10" key="1">
    <citation type="journal article" date="2021" name="Nat. Commun.">
        <title>Genetic determinants of endophytism in the Arabidopsis root mycobiome.</title>
        <authorList>
            <person name="Mesny F."/>
            <person name="Miyauchi S."/>
            <person name="Thiergart T."/>
            <person name="Pickel B."/>
            <person name="Atanasova L."/>
            <person name="Karlsson M."/>
            <person name="Huettel B."/>
            <person name="Barry K.W."/>
            <person name="Haridas S."/>
            <person name="Chen C."/>
            <person name="Bauer D."/>
            <person name="Andreopoulos W."/>
            <person name="Pangilinan J."/>
            <person name="LaButti K."/>
            <person name="Riley R."/>
            <person name="Lipzen A."/>
            <person name="Clum A."/>
            <person name="Drula E."/>
            <person name="Henrissat B."/>
            <person name="Kohler A."/>
            <person name="Grigoriev I.V."/>
            <person name="Martin F.M."/>
            <person name="Hacquard S."/>
        </authorList>
    </citation>
    <scope>NUCLEOTIDE SEQUENCE</scope>
    <source>
        <strain evidence="10">MPI-CAGE-CH-0243</strain>
    </source>
</reference>
<keyword evidence="11" id="KW-1185">Reference proteome</keyword>
<evidence type="ECO:0000256" key="4">
    <source>
        <dbReference type="ARBA" id="ARBA00022692"/>
    </source>
</evidence>
<accession>A0A9P9E4Q6</accession>
<feature type="transmembrane region" description="Helical" evidence="8">
    <location>
        <begin position="257"/>
        <end position="275"/>
    </location>
</feature>
<feature type="transmembrane region" description="Helical" evidence="8">
    <location>
        <begin position="183"/>
        <end position="204"/>
    </location>
</feature>
<evidence type="ECO:0000256" key="7">
    <source>
        <dbReference type="ARBA" id="ARBA00023136"/>
    </source>
</evidence>
<keyword evidence="5 8" id="KW-1133">Transmembrane helix</keyword>
<dbReference type="InterPro" id="IPR004713">
    <property type="entry name" value="CaH_exchang"/>
</dbReference>
<protein>
    <submittedName>
        <fullName evidence="10">Sodium/calcium exchanger protein-domain-containing protein</fullName>
    </submittedName>
</protein>
<dbReference type="PANTHER" id="PTHR31503">
    <property type="entry name" value="VACUOLAR CALCIUM ION TRANSPORTER"/>
    <property type="match status" value="1"/>
</dbReference>
<dbReference type="Gene3D" id="1.20.1420.30">
    <property type="entry name" value="NCX, central ion-binding region"/>
    <property type="match status" value="2"/>
</dbReference>
<evidence type="ECO:0000313" key="10">
    <source>
        <dbReference type="EMBL" id="KAH7132384.1"/>
    </source>
</evidence>
<keyword evidence="4 8" id="KW-0812">Transmembrane</keyword>
<evidence type="ECO:0000256" key="8">
    <source>
        <dbReference type="SAM" id="Phobius"/>
    </source>
</evidence>
<gene>
    <name evidence="10" type="ORF">B0J11DRAFT_225619</name>
</gene>
<dbReference type="GO" id="GO:0000329">
    <property type="term" value="C:fungal-type vacuole membrane"/>
    <property type="evidence" value="ECO:0007669"/>
    <property type="project" value="TreeGrafter"/>
</dbReference>
<feature type="transmembrane region" description="Helical" evidence="8">
    <location>
        <begin position="494"/>
        <end position="513"/>
    </location>
</feature>
<feature type="transmembrane region" description="Helical" evidence="8">
    <location>
        <begin position="156"/>
        <end position="177"/>
    </location>
</feature>
<dbReference type="EMBL" id="JAGMWT010000003">
    <property type="protein sequence ID" value="KAH7132384.1"/>
    <property type="molecule type" value="Genomic_DNA"/>
</dbReference>
<dbReference type="PANTHER" id="PTHR31503:SF22">
    <property type="entry name" value="VACUOLAR CALCIUM ION TRANSPORTER"/>
    <property type="match status" value="1"/>
</dbReference>
<feature type="domain" description="Sodium/calcium exchanger membrane region" evidence="9">
    <location>
        <begin position="124"/>
        <end position="277"/>
    </location>
</feature>
<evidence type="ECO:0000313" key="11">
    <source>
        <dbReference type="Proteomes" id="UP000700596"/>
    </source>
</evidence>
<evidence type="ECO:0000256" key="5">
    <source>
        <dbReference type="ARBA" id="ARBA00022989"/>
    </source>
</evidence>
<feature type="transmembrane region" description="Helical" evidence="8">
    <location>
        <begin position="432"/>
        <end position="459"/>
    </location>
</feature>
<evidence type="ECO:0000256" key="6">
    <source>
        <dbReference type="ARBA" id="ARBA00023065"/>
    </source>
</evidence>
<dbReference type="Proteomes" id="UP000700596">
    <property type="component" value="Unassembled WGS sequence"/>
</dbReference>
<organism evidence="10 11">
    <name type="scientific">Dendryphion nanum</name>
    <dbReference type="NCBI Taxonomy" id="256645"/>
    <lineage>
        <taxon>Eukaryota</taxon>
        <taxon>Fungi</taxon>
        <taxon>Dikarya</taxon>
        <taxon>Ascomycota</taxon>
        <taxon>Pezizomycotina</taxon>
        <taxon>Dothideomycetes</taxon>
        <taxon>Pleosporomycetidae</taxon>
        <taxon>Pleosporales</taxon>
        <taxon>Torulaceae</taxon>
        <taxon>Dendryphion</taxon>
    </lineage>
</organism>
<dbReference type="InterPro" id="IPR044880">
    <property type="entry name" value="NCX_ion-bd_dom_sf"/>
</dbReference>
<sequence>MHHVVAESLLIGEDRFDRETGIRCYNPFGKSQVTVTESEEIINGLPSHGYRVYDQRRSLSLPATPYSIADGYISFDDIHDTKATRYRMALISSLKYVVRHWSNFLLLFVPIGILAPQLGFGDSAVFILNCIAIVPLADVLCRATDDISSFLGETTGALLNVTMGNATEVVIFVHALLQRQYMIVRTSLLGSIIVNILLVLGLAIMTGELRQRGQVYNVLATRVAAGLLCLTTISLLVPSTLRTSPDSTKLARDILNLSRAISIVLMVVYMVYLSTQLNSSKFAYKPLIQLDPDTPSEPEIVQITEIRRTSYHRRTLSYPRNQIPDFSFDDLPAHNPVSSFQSNTTRIARLRSLAALVRAIPWVHKACSIFTLIVSTGLISLCGSSLVDTIDHFVDHSPISKTMVGLIILPIVGNAAELVSGIIFARRKQMDLAFAVSIGSAIQIALLVTPMMVIVGWGMGREMSLHFSVFEAVTLIASTVLFMCLILDDRCSALKGASLLAGYSIISITAYFVPGTGT</sequence>
<feature type="transmembrane region" description="Helical" evidence="8">
    <location>
        <begin position="366"/>
        <end position="387"/>
    </location>
</feature>
<comment type="similarity">
    <text evidence="2">Belongs to the Ca(2+):cation antiporter (CaCA) (TC 2.A.19) family.</text>
</comment>
<feature type="transmembrane region" description="Helical" evidence="8">
    <location>
        <begin position="407"/>
        <end position="425"/>
    </location>
</feature>
<keyword evidence="6" id="KW-0406">Ion transport</keyword>
<feature type="transmembrane region" description="Helical" evidence="8">
    <location>
        <begin position="96"/>
        <end position="118"/>
    </location>
</feature>
<feature type="transmembrane region" description="Helical" evidence="8">
    <location>
        <begin position="216"/>
        <end position="237"/>
    </location>
</feature>
<feature type="domain" description="Sodium/calcium exchanger membrane region" evidence="9">
    <location>
        <begin position="368"/>
        <end position="510"/>
    </location>
</feature>
<evidence type="ECO:0000256" key="3">
    <source>
        <dbReference type="ARBA" id="ARBA00022448"/>
    </source>
</evidence>
<dbReference type="Pfam" id="PF01699">
    <property type="entry name" value="Na_Ca_ex"/>
    <property type="match status" value="2"/>
</dbReference>
<evidence type="ECO:0000256" key="2">
    <source>
        <dbReference type="ARBA" id="ARBA00008170"/>
    </source>
</evidence>
<proteinExistence type="inferred from homology"/>
<evidence type="ECO:0000259" key="9">
    <source>
        <dbReference type="Pfam" id="PF01699"/>
    </source>
</evidence>
<dbReference type="GO" id="GO:0015369">
    <property type="term" value="F:calcium:proton antiporter activity"/>
    <property type="evidence" value="ECO:0007669"/>
    <property type="project" value="TreeGrafter"/>
</dbReference>
<comment type="subcellular location">
    <subcellularLocation>
        <location evidence="1">Endomembrane system</location>
        <topology evidence="1">Multi-pass membrane protein</topology>
    </subcellularLocation>
</comment>
<dbReference type="GO" id="GO:0012505">
    <property type="term" value="C:endomembrane system"/>
    <property type="evidence" value="ECO:0007669"/>
    <property type="project" value="UniProtKB-SubCell"/>
</dbReference>
<keyword evidence="3" id="KW-0813">Transport</keyword>
<keyword evidence="7 8" id="KW-0472">Membrane</keyword>
<dbReference type="OrthoDB" id="1699231at2759"/>
<dbReference type="AlphaFoldDB" id="A0A9P9E4Q6"/>
<feature type="transmembrane region" description="Helical" evidence="8">
    <location>
        <begin position="465"/>
        <end position="487"/>
    </location>
</feature>